<evidence type="ECO:0000313" key="4">
    <source>
        <dbReference type="Proteomes" id="UP000520770"/>
    </source>
</evidence>
<dbReference type="AlphaFoldDB" id="A0A7W6TKB7"/>
<comment type="caution">
    <text evidence="2">The sequence shown here is derived from an EMBL/GenBank/DDBJ whole genome shotgun (WGS) entry which is preliminary data.</text>
</comment>
<dbReference type="EMBL" id="JACIGY010000017">
    <property type="protein sequence ID" value="MBB4414949.1"/>
    <property type="molecule type" value="Genomic_DNA"/>
</dbReference>
<dbReference type="EMBL" id="JACIGW010000017">
    <property type="protein sequence ID" value="MBB4351746.1"/>
    <property type="molecule type" value="Genomic_DNA"/>
</dbReference>
<protein>
    <submittedName>
        <fullName evidence="2">Anaerobic selenocysteine-containing dehydrogenase</fullName>
    </submittedName>
</protein>
<evidence type="ECO:0000313" key="6">
    <source>
        <dbReference type="Proteomes" id="UP000576087"/>
    </source>
</evidence>
<gene>
    <name evidence="2" type="ORF">GGE31_005496</name>
    <name evidence="1" type="ORF">GGE33_005530</name>
    <name evidence="3" type="ORF">GGE35_005530</name>
</gene>
<sequence length="65" mass="7767">MWQLTNARCTPDFWNKHSATELRSWKDHDLEMTGRLTHPTRFDHATDRYVEVTCDEAFEKIGRTL</sequence>
<dbReference type="Proteomes" id="UP000524535">
    <property type="component" value="Unassembled WGS sequence"/>
</dbReference>
<dbReference type="Proteomes" id="UP000520770">
    <property type="component" value="Unassembled WGS sequence"/>
</dbReference>
<proteinExistence type="predicted"/>
<dbReference type="SUPFAM" id="SSF53706">
    <property type="entry name" value="Formate dehydrogenase/DMSO reductase, domains 1-3"/>
    <property type="match status" value="1"/>
</dbReference>
<keyword evidence="5" id="KW-1185">Reference proteome</keyword>
<evidence type="ECO:0000313" key="5">
    <source>
        <dbReference type="Proteomes" id="UP000524535"/>
    </source>
</evidence>
<name>A0A7W6TKB7_9HYPH</name>
<organism evidence="2 5">
    <name type="scientific">Aliirhizobium cellulosilyticum</name>
    <dbReference type="NCBI Taxonomy" id="393664"/>
    <lineage>
        <taxon>Bacteria</taxon>
        <taxon>Pseudomonadati</taxon>
        <taxon>Pseudomonadota</taxon>
        <taxon>Alphaproteobacteria</taxon>
        <taxon>Hyphomicrobiales</taxon>
        <taxon>Rhizobiaceae</taxon>
        <taxon>Aliirhizobium</taxon>
    </lineage>
</organism>
<accession>A0A7W6TKB7</accession>
<dbReference type="Proteomes" id="UP000576087">
    <property type="component" value="Unassembled WGS sequence"/>
</dbReference>
<dbReference type="RefSeq" id="WP_394353704.1">
    <property type="nucleotide sequence ID" value="NZ_JACIGW010000017.1"/>
</dbReference>
<evidence type="ECO:0000313" key="3">
    <source>
        <dbReference type="EMBL" id="MBB4449672.1"/>
    </source>
</evidence>
<evidence type="ECO:0000313" key="1">
    <source>
        <dbReference type="EMBL" id="MBB4351746.1"/>
    </source>
</evidence>
<evidence type="ECO:0000313" key="2">
    <source>
        <dbReference type="EMBL" id="MBB4414949.1"/>
    </source>
</evidence>
<dbReference type="EMBL" id="JACIHM010000020">
    <property type="protein sequence ID" value="MBB4449672.1"/>
    <property type="molecule type" value="Genomic_DNA"/>
</dbReference>
<reference evidence="4 5" key="1">
    <citation type="submission" date="2020-08" db="EMBL/GenBank/DDBJ databases">
        <title>Genomic Encyclopedia of Type Strains, Phase IV (KMG-V): Genome sequencing to study the core and pangenomes of soil and plant-associated prokaryotes.</title>
        <authorList>
            <person name="Whitman W."/>
        </authorList>
    </citation>
    <scope>NUCLEOTIDE SEQUENCE [LARGE SCALE GENOMIC DNA]</scope>
    <source>
        <strain evidence="2 5">SEMIA 444</strain>
        <strain evidence="1 4">SEMIA 448</strain>
        <strain evidence="3 6">SEMIA 452</strain>
    </source>
</reference>